<gene>
    <name evidence="2" type="ORF">CP965_10420</name>
</gene>
<dbReference type="InterPro" id="IPR014914">
    <property type="entry name" value="RES_dom"/>
</dbReference>
<dbReference type="OrthoDB" id="5540998at2"/>
<organism evidence="2 3">
    <name type="scientific">Halarcobacter mediterraneus</name>
    <dbReference type="NCBI Taxonomy" id="2023153"/>
    <lineage>
        <taxon>Bacteria</taxon>
        <taxon>Pseudomonadati</taxon>
        <taxon>Campylobacterota</taxon>
        <taxon>Epsilonproteobacteria</taxon>
        <taxon>Campylobacterales</taxon>
        <taxon>Arcobacteraceae</taxon>
        <taxon>Halarcobacter</taxon>
    </lineage>
</organism>
<reference evidence="2 3" key="1">
    <citation type="submission" date="2017-09" db="EMBL/GenBank/DDBJ databases">
        <title>Genomics of the genus Arcobacter.</title>
        <authorList>
            <person name="Perez-Cataluna A."/>
            <person name="Figueras M.J."/>
            <person name="Salas-Masso N."/>
        </authorList>
    </citation>
    <scope>NUCLEOTIDE SEQUENCE [LARGE SCALE GENOMIC DNA]</scope>
    <source>
        <strain evidence="2 3">F156-34</strain>
    </source>
</reference>
<evidence type="ECO:0000259" key="1">
    <source>
        <dbReference type="Pfam" id="PF08808"/>
    </source>
</evidence>
<dbReference type="Pfam" id="PF08808">
    <property type="entry name" value="RES"/>
    <property type="match status" value="1"/>
</dbReference>
<accession>A0A4Q1ARI3</accession>
<dbReference type="EMBL" id="NXIE01000004">
    <property type="protein sequence ID" value="RXK12184.1"/>
    <property type="molecule type" value="Genomic_DNA"/>
</dbReference>
<name>A0A4Q1ARI3_9BACT</name>
<keyword evidence="3" id="KW-1185">Reference proteome</keyword>
<sequence>MEYFCSECFNDSNIIAYIKEYGEKIIEENYICRCGADEPLYKIEKDSIKDFIESTISKLYHLDEFAYHIANREAEKENDFIRNYAPLYSLEEICGELFDEDTNTLLEIIKKSLHYSEVANGENEFIFNNKDTEHWLSNCYDDNYNFYSLSKWEKFCENVKHKARYFDHKDFSVSNTLNEFKEFFQKLKCFKDYDIFRARKIKNLAKKIEIENNPACELGKSPIKFAQNNRFSPIGISYGYFALEKETAIKEIRTNDKNEIAIGKFKIDKNLKLLNLCKSNMGSKINIFHESFDISMHCQKKFVLEFLEDISKPIDKKDKLLDYVPTQIMAEYIWHLGYDGFLYDSSQNSDGTNLLIFENNYKYLDYEIIKK</sequence>
<proteinExistence type="predicted"/>
<evidence type="ECO:0000313" key="3">
    <source>
        <dbReference type="Proteomes" id="UP000289718"/>
    </source>
</evidence>
<evidence type="ECO:0000313" key="2">
    <source>
        <dbReference type="EMBL" id="RXK12184.1"/>
    </source>
</evidence>
<dbReference type="Proteomes" id="UP000289718">
    <property type="component" value="Unassembled WGS sequence"/>
</dbReference>
<dbReference type="AlphaFoldDB" id="A0A4Q1ARI3"/>
<comment type="caution">
    <text evidence="2">The sequence shown here is derived from an EMBL/GenBank/DDBJ whole genome shotgun (WGS) entry which is preliminary data.</text>
</comment>
<protein>
    <recommendedName>
        <fullName evidence="1">RES domain-containing protein</fullName>
    </recommendedName>
</protein>
<feature type="domain" description="RES" evidence="1">
    <location>
        <begin position="226"/>
        <end position="358"/>
    </location>
</feature>
<dbReference type="RefSeq" id="WP_129062049.1">
    <property type="nucleotide sequence ID" value="NZ_NXIE01000004.1"/>
</dbReference>